<dbReference type="SUPFAM" id="SSF48371">
    <property type="entry name" value="ARM repeat"/>
    <property type="match status" value="2"/>
</dbReference>
<dbReference type="InterPro" id="IPR036249">
    <property type="entry name" value="Thioredoxin-like_sf"/>
</dbReference>
<proteinExistence type="predicted"/>
<evidence type="ECO:0000313" key="4">
    <source>
        <dbReference type="Proteomes" id="UP001320876"/>
    </source>
</evidence>
<dbReference type="InterPro" id="IPR004155">
    <property type="entry name" value="PBS_lyase_HEAT"/>
</dbReference>
<keyword evidence="1" id="KW-0812">Transmembrane</keyword>
<name>A0ABT3GM22_9BACT</name>
<reference evidence="3 4" key="1">
    <citation type="submission" date="2022-10" db="EMBL/GenBank/DDBJ databases">
        <title>Luteolibacter arcticus strain CCTCC AB 2014275, whole genome shotgun sequencing project.</title>
        <authorList>
            <person name="Zhao G."/>
            <person name="Shen L."/>
        </authorList>
    </citation>
    <scope>NUCLEOTIDE SEQUENCE [LARGE SCALE GENOMIC DNA]</scope>
    <source>
        <strain evidence="3 4">CCTCC AB 2014275</strain>
    </source>
</reference>
<dbReference type="InterPro" id="IPR011989">
    <property type="entry name" value="ARM-like"/>
</dbReference>
<dbReference type="Proteomes" id="UP001320876">
    <property type="component" value="Unassembled WGS sequence"/>
</dbReference>
<dbReference type="InterPro" id="IPR016024">
    <property type="entry name" value="ARM-type_fold"/>
</dbReference>
<keyword evidence="1" id="KW-1133">Transmembrane helix</keyword>
<comment type="caution">
    <text evidence="3">The sequence shown here is derived from an EMBL/GenBank/DDBJ whole genome shotgun (WGS) entry which is preliminary data.</text>
</comment>
<feature type="transmembrane region" description="Helical" evidence="1">
    <location>
        <begin position="1183"/>
        <end position="1201"/>
    </location>
</feature>
<dbReference type="RefSeq" id="WP_264488676.1">
    <property type="nucleotide sequence ID" value="NZ_JAPDDT010000008.1"/>
</dbReference>
<feature type="transmembrane region" description="Helical" evidence="1">
    <location>
        <begin position="1274"/>
        <end position="1296"/>
    </location>
</feature>
<dbReference type="PANTHER" id="PTHR12697">
    <property type="entry name" value="PBS LYASE HEAT-LIKE PROTEIN"/>
    <property type="match status" value="1"/>
</dbReference>
<sequence>MKPLLLLLCAAFAVSAQEPVADAIKALKAEPPTAATLAKAVPLLADPAGRSSVRLTILSLEPFPSAELMNLLSHADLAVRLGALELLEEKAGGDFGFNPWNSPGSPENEGPLARWKQWTGEKPGTAGKRDLFGDEQRRSYLHDLLGNDSDKSARARRMLEADGLGAVGFLETFLSSSATLPTGSRAKVREAQYQIVLSRPLGPQAATTARQLAFGSRDQTLSALGTLRGAGLVALPILRDFLQHADPLVRETAIDAMLSAGGAQSLPVVAPVLTAETDVNVIHGALRRLKEIPGDASLKLAASFLSHEDEDLLVSAIQACLKLAGGSENDMMFSGSNRKPKLAEGVQAEVNQAILKALSDPRWRVRTAALEFVAGRKVMEAKPRCVELLSDPDEFVRFSAIKAAAALGAEGAAEKLKEMFLSDPGMVGPVLEGYAALSKEPDAAMIEKLSAYPPDARLAAIRAAEADSDLSDIVIRFANDPDLDVSCAAIRFLSADADRVKTNEVASVLVSALRSNSPEKRAAALDRLALPPVSGKQPDPTLQQALRLVGSDGEKTALDPLYDAFLKAAGQQAAAPAPAVQVIPGAQAELMKALNGIAAETSESSFRAALCLARAGDPGGLGVLVSRLPQLSTAQRAAIAEQLYNPTRKEALDLLRLLLRDPIEEIRGAAAGSTLSNENAPAFLSMLLEELAAPGAKLQPQEIYSYHFESVARENKMVPTLRAWALSVLRDDKASHPLQVLALISLRQNFPASAAEPVLALAKGSSDRWVRRAAWHAMGTTGAAVFRQNLATLAGDPSPQVRAVLAEVSGRMDSAWMHRFDDTRAVRDSSWYSERTSRRLTPEAKSALEKMAATDPDENVRFESLFALLSHGQTIDAEAFAGLISRQPEETAASYRIADWMGENSSRIGPGLAPIAAALDTSTINSERMQTIIARLAPKEEGGGFASFAALVAGAEAVAAAPQQTAVAEDDSEEKPARESLKVVYFFKPGCAECEKASQLLETVKADFPLLQVEKHNINETDGTVLNQALCSRFQVPSNKHTIAPAIFSQTGFLVREDIVPQALGGLLSATMSKTQDDSWSVIARPEIAAAQEVVQERFKALTLPVVLAAGLIDGINPCAFATIIFFLSYLQIARRTPREMLMVGAAFIIAVFLAYFLAGLVLHKVLAQMTDRIAGIKPWLDWIFGGLALVAAFLSFRDALKARAGKIDEMSLQLPGFLKDRIRGVIRTGARARRFVAGAFFAGLAISFLELACTGQVYAPIIYHIQQGRMDAVAWLLAYNLAFIVPLIVIFGLAFTGMTSNALIAFQTKHTFAVKVALGLVFVALAWVIVFGQQMLHT</sequence>
<keyword evidence="4" id="KW-1185">Reference proteome</keyword>
<dbReference type="Pfam" id="PF13646">
    <property type="entry name" value="HEAT_2"/>
    <property type="match status" value="1"/>
</dbReference>
<dbReference type="Gene3D" id="3.40.30.10">
    <property type="entry name" value="Glutaredoxin"/>
    <property type="match status" value="1"/>
</dbReference>
<protein>
    <submittedName>
        <fullName evidence="3">HEAT repeat domain-containing protein</fullName>
    </submittedName>
</protein>
<feature type="transmembrane region" description="Helical" evidence="1">
    <location>
        <begin position="1317"/>
        <end position="1337"/>
    </location>
</feature>
<organism evidence="3 4">
    <name type="scientific">Luteolibacter arcticus</name>
    <dbReference type="NCBI Taxonomy" id="1581411"/>
    <lineage>
        <taxon>Bacteria</taxon>
        <taxon>Pseudomonadati</taxon>
        <taxon>Verrucomicrobiota</taxon>
        <taxon>Verrucomicrobiia</taxon>
        <taxon>Verrucomicrobiales</taxon>
        <taxon>Verrucomicrobiaceae</taxon>
        <taxon>Luteolibacter</taxon>
    </lineage>
</organism>
<dbReference type="CDD" id="cd02947">
    <property type="entry name" value="TRX_family"/>
    <property type="match status" value="1"/>
</dbReference>
<evidence type="ECO:0000256" key="1">
    <source>
        <dbReference type="SAM" id="Phobius"/>
    </source>
</evidence>
<dbReference type="SUPFAM" id="SSF52833">
    <property type="entry name" value="Thioredoxin-like"/>
    <property type="match status" value="1"/>
</dbReference>
<feature type="transmembrane region" description="Helical" evidence="1">
    <location>
        <begin position="1142"/>
        <end position="1163"/>
    </location>
</feature>
<dbReference type="PANTHER" id="PTHR12697:SF5">
    <property type="entry name" value="DEOXYHYPUSINE HYDROXYLASE"/>
    <property type="match status" value="1"/>
</dbReference>
<feature type="chain" id="PRO_5045957147" evidence="2">
    <location>
        <begin position="17"/>
        <end position="1339"/>
    </location>
</feature>
<evidence type="ECO:0000313" key="3">
    <source>
        <dbReference type="EMBL" id="MCW1924569.1"/>
    </source>
</evidence>
<dbReference type="Gene3D" id="1.25.10.10">
    <property type="entry name" value="Leucine-rich Repeat Variant"/>
    <property type="match status" value="4"/>
</dbReference>
<evidence type="ECO:0000256" key="2">
    <source>
        <dbReference type="SAM" id="SignalP"/>
    </source>
</evidence>
<gene>
    <name evidence="3" type="ORF">OKA05_18540</name>
</gene>
<feature type="signal peptide" evidence="2">
    <location>
        <begin position="1"/>
        <end position="16"/>
    </location>
</feature>
<dbReference type="SMART" id="SM00567">
    <property type="entry name" value="EZ_HEAT"/>
    <property type="match status" value="4"/>
</dbReference>
<keyword evidence="1" id="KW-0472">Membrane</keyword>
<keyword evidence="2" id="KW-0732">Signal</keyword>
<dbReference type="EMBL" id="JAPDDT010000008">
    <property type="protein sequence ID" value="MCW1924569.1"/>
    <property type="molecule type" value="Genomic_DNA"/>
</dbReference>
<feature type="transmembrane region" description="Helical" evidence="1">
    <location>
        <begin position="1236"/>
        <end position="1262"/>
    </location>
</feature>
<accession>A0ABT3GM22</accession>
<feature type="transmembrane region" description="Helical" evidence="1">
    <location>
        <begin position="1106"/>
        <end position="1130"/>
    </location>
</feature>